<evidence type="ECO:0000313" key="9">
    <source>
        <dbReference type="Proteomes" id="UP000326757"/>
    </source>
</evidence>
<keyword evidence="3" id="KW-0479">Metal-binding</keyword>
<gene>
    <name evidence="8" type="ORF">EYC80_004365</name>
</gene>
<feature type="domain" description="LITAF" evidence="7">
    <location>
        <begin position="165"/>
        <end position="246"/>
    </location>
</feature>
<comment type="caution">
    <text evidence="8">The sequence shown here is derived from an EMBL/GenBank/DDBJ whole genome shotgun (WGS) entry which is preliminary data.</text>
</comment>
<keyword evidence="9" id="KW-1185">Reference proteome</keyword>
<feature type="region of interest" description="Disordered" evidence="6">
    <location>
        <begin position="1"/>
        <end position="20"/>
    </location>
</feature>
<feature type="compositionally biased region" description="Low complexity" evidence="6">
    <location>
        <begin position="62"/>
        <end position="71"/>
    </location>
</feature>
<dbReference type="PANTHER" id="PTHR23292:SF6">
    <property type="entry name" value="FI16602P1-RELATED"/>
    <property type="match status" value="1"/>
</dbReference>
<feature type="compositionally biased region" description="Polar residues" evidence="6">
    <location>
        <begin position="100"/>
        <end position="124"/>
    </location>
</feature>
<keyword evidence="5" id="KW-0472">Membrane</keyword>
<evidence type="ECO:0000256" key="3">
    <source>
        <dbReference type="ARBA" id="ARBA00022723"/>
    </source>
</evidence>
<evidence type="ECO:0000256" key="2">
    <source>
        <dbReference type="ARBA" id="ARBA00005975"/>
    </source>
</evidence>
<evidence type="ECO:0000256" key="4">
    <source>
        <dbReference type="ARBA" id="ARBA00022833"/>
    </source>
</evidence>
<feature type="compositionally biased region" description="Low complexity" evidence="6">
    <location>
        <begin position="1"/>
        <end position="11"/>
    </location>
</feature>
<dbReference type="Proteomes" id="UP000326757">
    <property type="component" value="Unassembled WGS sequence"/>
</dbReference>
<sequence length="257" mass="27823">MSVYNNNNTNNQSTTPYHEGVSPIIHASDTVSPQLTGITSHTPTPISPQTTGITDSSTSNTQQQQQSQSQPQPQPQPQPQEKIKPEPYQGIEVVSHNTNTMESQQIPPQQEGFTNEKNQQAPQYQSPPPGQEQYQAPPFGQEQYPPQGHYAPQAPPQANINQGKNNYATAMPICSLQSGPTPVDCPVCGVREVTSVEHHSGMTTHLIALLCCAVTCLGCIPYLVSGLKDVEQKCGHCGALLAIWHRSGRTEVRVPGA</sequence>
<evidence type="ECO:0000256" key="6">
    <source>
        <dbReference type="SAM" id="MobiDB-lite"/>
    </source>
</evidence>
<dbReference type="OrthoDB" id="5599753at2759"/>
<feature type="region of interest" description="Disordered" evidence="6">
    <location>
        <begin position="34"/>
        <end position="83"/>
    </location>
</feature>
<keyword evidence="4" id="KW-0862">Zinc</keyword>
<name>A0A5N6KMJ6_MONLA</name>
<dbReference type="EMBL" id="VIGI01000001">
    <property type="protein sequence ID" value="KAB8305064.1"/>
    <property type="molecule type" value="Genomic_DNA"/>
</dbReference>
<dbReference type="Pfam" id="PF10601">
    <property type="entry name" value="zf-LITAF-like"/>
    <property type="match status" value="1"/>
</dbReference>
<evidence type="ECO:0000256" key="1">
    <source>
        <dbReference type="ARBA" id="ARBA00004170"/>
    </source>
</evidence>
<dbReference type="AlphaFoldDB" id="A0A5N6KMJ6"/>
<evidence type="ECO:0000313" key="8">
    <source>
        <dbReference type="EMBL" id="KAB8305064.1"/>
    </source>
</evidence>
<accession>A0A5N6KMJ6</accession>
<dbReference type="InterPro" id="IPR037519">
    <property type="entry name" value="LITAF_fam"/>
</dbReference>
<proteinExistence type="inferred from homology"/>
<evidence type="ECO:0000259" key="7">
    <source>
        <dbReference type="PROSITE" id="PS51837"/>
    </source>
</evidence>
<comment type="similarity">
    <text evidence="2">Belongs to the CDIP1/LITAF family.</text>
</comment>
<dbReference type="PANTHER" id="PTHR23292">
    <property type="entry name" value="LIPOPOLYSACCHARIDE-INDUCED TUMOR NECROSIS FACTOR-ALPHA FACTOR"/>
    <property type="match status" value="1"/>
</dbReference>
<dbReference type="SMART" id="SM00714">
    <property type="entry name" value="LITAF"/>
    <property type="match status" value="1"/>
</dbReference>
<dbReference type="GO" id="GO:0016020">
    <property type="term" value="C:membrane"/>
    <property type="evidence" value="ECO:0007669"/>
    <property type="project" value="UniProtKB-SubCell"/>
</dbReference>
<evidence type="ECO:0000256" key="5">
    <source>
        <dbReference type="ARBA" id="ARBA00023136"/>
    </source>
</evidence>
<organism evidence="8 9">
    <name type="scientific">Monilinia laxa</name>
    <name type="common">Brown rot fungus</name>
    <name type="synonym">Sclerotinia laxa</name>
    <dbReference type="NCBI Taxonomy" id="61186"/>
    <lineage>
        <taxon>Eukaryota</taxon>
        <taxon>Fungi</taxon>
        <taxon>Dikarya</taxon>
        <taxon>Ascomycota</taxon>
        <taxon>Pezizomycotina</taxon>
        <taxon>Leotiomycetes</taxon>
        <taxon>Helotiales</taxon>
        <taxon>Sclerotiniaceae</taxon>
        <taxon>Monilinia</taxon>
    </lineage>
</organism>
<feature type="region of interest" description="Disordered" evidence="6">
    <location>
        <begin position="100"/>
        <end position="164"/>
    </location>
</feature>
<reference evidence="8 9" key="1">
    <citation type="submission" date="2019-06" db="EMBL/GenBank/DDBJ databases">
        <title>Genome Sequence of the Brown Rot Fungal Pathogen Monilinia laxa.</title>
        <authorList>
            <person name="De Miccolis Angelini R.M."/>
            <person name="Landi L."/>
            <person name="Abate D."/>
            <person name="Pollastro S."/>
            <person name="Romanazzi G."/>
            <person name="Faretra F."/>
        </authorList>
    </citation>
    <scope>NUCLEOTIDE SEQUENCE [LARGE SCALE GENOMIC DNA]</scope>
    <source>
        <strain evidence="8 9">Mlax316</strain>
    </source>
</reference>
<protein>
    <recommendedName>
        <fullName evidence="7">LITAF domain-containing protein</fullName>
    </recommendedName>
</protein>
<feature type="compositionally biased region" description="Polar residues" evidence="6">
    <location>
        <begin position="34"/>
        <end position="61"/>
    </location>
</feature>
<dbReference type="GO" id="GO:0008270">
    <property type="term" value="F:zinc ion binding"/>
    <property type="evidence" value="ECO:0007669"/>
    <property type="project" value="TreeGrafter"/>
</dbReference>
<comment type="subcellular location">
    <subcellularLocation>
        <location evidence="1">Membrane</location>
        <topology evidence="1">Peripheral membrane protein</topology>
    </subcellularLocation>
</comment>
<dbReference type="PROSITE" id="PS51837">
    <property type="entry name" value="LITAF"/>
    <property type="match status" value="1"/>
</dbReference>
<dbReference type="InterPro" id="IPR006629">
    <property type="entry name" value="LITAF"/>
</dbReference>